<gene>
    <name evidence="3" type="ORF">LO744_03045</name>
</gene>
<feature type="signal peptide" evidence="1">
    <location>
        <begin position="1"/>
        <end position="19"/>
    </location>
</feature>
<dbReference type="RefSeq" id="WP_230667118.1">
    <property type="nucleotide sequence ID" value="NZ_JAJNAY010000001.1"/>
</dbReference>
<evidence type="ECO:0000256" key="1">
    <source>
        <dbReference type="SAM" id="SignalP"/>
    </source>
</evidence>
<dbReference type="InterPro" id="IPR046647">
    <property type="entry name" value="DUF6759"/>
</dbReference>
<proteinExistence type="predicted"/>
<comment type="caution">
    <text evidence="3">The sequence shown here is derived from an EMBL/GenBank/DDBJ whole genome shotgun (WGS) entry which is preliminary data.</text>
</comment>
<dbReference type="EMBL" id="JAJNAY010000001">
    <property type="protein sequence ID" value="MCD1115843.1"/>
    <property type="molecule type" value="Genomic_DNA"/>
</dbReference>
<dbReference type="PROSITE" id="PS51257">
    <property type="entry name" value="PROKAR_LIPOPROTEIN"/>
    <property type="match status" value="1"/>
</dbReference>
<dbReference type="Proteomes" id="UP001108025">
    <property type="component" value="Unassembled WGS sequence"/>
</dbReference>
<feature type="chain" id="PRO_5040506450" description="DUF6759 domain-containing protein" evidence="1">
    <location>
        <begin position="20"/>
        <end position="236"/>
    </location>
</feature>
<organism evidence="3 4">
    <name type="scientific">Chryseobacterium turcicum</name>
    <dbReference type="NCBI Taxonomy" id="2898076"/>
    <lineage>
        <taxon>Bacteria</taxon>
        <taxon>Pseudomonadati</taxon>
        <taxon>Bacteroidota</taxon>
        <taxon>Flavobacteriia</taxon>
        <taxon>Flavobacteriales</taxon>
        <taxon>Weeksellaceae</taxon>
        <taxon>Chryseobacterium group</taxon>
        <taxon>Chryseobacterium</taxon>
    </lineage>
</organism>
<dbReference type="AlphaFoldDB" id="A0A9Q3YUK7"/>
<dbReference type="Pfam" id="PF20545">
    <property type="entry name" value="DUF6759"/>
    <property type="match status" value="1"/>
</dbReference>
<keyword evidence="4" id="KW-1185">Reference proteome</keyword>
<feature type="domain" description="DUF6759" evidence="2">
    <location>
        <begin position="111"/>
        <end position="202"/>
    </location>
</feature>
<evidence type="ECO:0000313" key="3">
    <source>
        <dbReference type="EMBL" id="MCD1115843.1"/>
    </source>
</evidence>
<accession>A0A9Q3YUK7</accession>
<keyword evidence="1" id="KW-0732">Signal</keyword>
<evidence type="ECO:0000313" key="4">
    <source>
        <dbReference type="Proteomes" id="UP001108025"/>
    </source>
</evidence>
<name>A0A9Q3YUK7_9FLAO</name>
<reference evidence="3" key="1">
    <citation type="submission" date="2021-11" db="EMBL/GenBank/DDBJ databases">
        <title>Description of novel Chryseobacterium species.</title>
        <authorList>
            <person name="Saticioglu I.B."/>
            <person name="Ay H."/>
            <person name="Altun S."/>
            <person name="Duman M."/>
        </authorList>
    </citation>
    <scope>NUCLEOTIDE SEQUENCE</scope>
    <source>
        <strain evidence="3">C-17</strain>
    </source>
</reference>
<sequence length="236" mass="26773">MKKKTLAFFFFSLILSSCASNNTDKGDILKSTNINEIEEYLGNAHPEDPKKRILKQHVIALKNAEWTKGAKNAKPMEARPVFIELPDQLSHKKDTEANQEVFRKLMSETPEEHKEKTKKLLNNMFNEDISNNEVILLLKNNSDCDLVLEISGKKFYNLAVPAKGENFIVMNKDSYTISGNVCDVKYKSSKDIDKSLVVVLQNPGFKSDLIAENKASKDLENVQNKPILVSKKKKKK</sequence>
<protein>
    <recommendedName>
        <fullName evidence="2">DUF6759 domain-containing protein</fullName>
    </recommendedName>
</protein>
<evidence type="ECO:0000259" key="2">
    <source>
        <dbReference type="Pfam" id="PF20545"/>
    </source>
</evidence>